<dbReference type="PROSITE" id="PS50067">
    <property type="entry name" value="KINESIN_MOTOR_2"/>
    <property type="match status" value="1"/>
</dbReference>
<evidence type="ECO:0000259" key="8">
    <source>
        <dbReference type="PROSITE" id="PS50067"/>
    </source>
</evidence>
<feature type="compositionally biased region" description="Acidic residues" evidence="7">
    <location>
        <begin position="661"/>
        <end position="687"/>
    </location>
</feature>
<dbReference type="Gene3D" id="3.40.850.10">
    <property type="entry name" value="Kinesin motor domain"/>
    <property type="match status" value="1"/>
</dbReference>
<dbReference type="InterPro" id="IPR036961">
    <property type="entry name" value="Kinesin_motor_dom_sf"/>
</dbReference>
<dbReference type="PRINTS" id="PR00380">
    <property type="entry name" value="KINESINHEAVY"/>
</dbReference>
<dbReference type="GO" id="GO:0005871">
    <property type="term" value="C:kinesin complex"/>
    <property type="evidence" value="ECO:0007669"/>
    <property type="project" value="TreeGrafter"/>
</dbReference>
<dbReference type="InterPro" id="IPR027640">
    <property type="entry name" value="Kinesin-like_fam"/>
</dbReference>
<keyword evidence="10" id="KW-1185">Reference proteome</keyword>
<feature type="region of interest" description="Disordered" evidence="7">
    <location>
        <begin position="495"/>
        <end position="525"/>
    </location>
</feature>
<dbReference type="InterPro" id="IPR001752">
    <property type="entry name" value="Kinesin_motor_dom"/>
</dbReference>
<evidence type="ECO:0000256" key="1">
    <source>
        <dbReference type="ARBA" id="ARBA00022701"/>
    </source>
</evidence>
<name>A0A167KTP3_CALVF</name>
<feature type="binding site" evidence="5">
    <location>
        <begin position="172"/>
        <end position="179"/>
    </location>
    <ligand>
        <name>ATP</name>
        <dbReference type="ChEBI" id="CHEBI:30616"/>
    </ligand>
</feature>
<accession>A0A167KTP3</accession>
<dbReference type="GO" id="GO:0005524">
    <property type="term" value="F:ATP binding"/>
    <property type="evidence" value="ECO:0007669"/>
    <property type="project" value="UniProtKB-UniRule"/>
</dbReference>
<feature type="region of interest" description="Disordered" evidence="7">
    <location>
        <begin position="730"/>
        <end position="791"/>
    </location>
</feature>
<keyword evidence="1 6" id="KW-0493">Microtubule</keyword>
<reference evidence="9 10" key="1">
    <citation type="journal article" date="2016" name="Mol. Biol. Evol.">
        <title>Comparative Genomics of Early-Diverging Mushroom-Forming Fungi Provides Insights into the Origins of Lignocellulose Decay Capabilities.</title>
        <authorList>
            <person name="Nagy L.G."/>
            <person name="Riley R."/>
            <person name="Tritt A."/>
            <person name="Adam C."/>
            <person name="Daum C."/>
            <person name="Floudas D."/>
            <person name="Sun H."/>
            <person name="Yadav J.S."/>
            <person name="Pangilinan J."/>
            <person name="Larsson K.H."/>
            <person name="Matsuura K."/>
            <person name="Barry K."/>
            <person name="Labutti K."/>
            <person name="Kuo R."/>
            <person name="Ohm R.A."/>
            <person name="Bhattacharya S.S."/>
            <person name="Shirouzu T."/>
            <person name="Yoshinaga Y."/>
            <person name="Martin F.M."/>
            <person name="Grigoriev I.V."/>
            <person name="Hibbett D.S."/>
        </authorList>
    </citation>
    <scope>NUCLEOTIDE SEQUENCE [LARGE SCALE GENOMIC DNA]</scope>
    <source>
        <strain evidence="9 10">TUFC12733</strain>
    </source>
</reference>
<dbReference type="Proteomes" id="UP000076738">
    <property type="component" value="Unassembled WGS sequence"/>
</dbReference>
<dbReference type="GO" id="GO:0005874">
    <property type="term" value="C:microtubule"/>
    <property type="evidence" value="ECO:0007669"/>
    <property type="project" value="UniProtKB-KW"/>
</dbReference>
<dbReference type="Pfam" id="PF00225">
    <property type="entry name" value="Kinesin"/>
    <property type="match status" value="1"/>
</dbReference>
<feature type="compositionally biased region" description="Basic and acidic residues" evidence="7">
    <location>
        <begin position="759"/>
        <end position="769"/>
    </location>
</feature>
<evidence type="ECO:0000256" key="6">
    <source>
        <dbReference type="RuleBase" id="RU000394"/>
    </source>
</evidence>
<evidence type="ECO:0000256" key="3">
    <source>
        <dbReference type="ARBA" id="ARBA00022840"/>
    </source>
</evidence>
<feature type="domain" description="Kinesin motor" evidence="8">
    <location>
        <begin position="87"/>
        <end position="478"/>
    </location>
</feature>
<dbReference type="InterPro" id="IPR019821">
    <property type="entry name" value="Kinesin_motor_CS"/>
</dbReference>
<dbReference type="OrthoDB" id="123929at2759"/>
<dbReference type="PANTHER" id="PTHR24115">
    <property type="entry name" value="KINESIN-RELATED"/>
    <property type="match status" value="1"/>
</dbReference>
<evidence type="ECO:0000256" key="2">
    <source>
        <dbReference type="ARBA" id="ARBA00022741"/>
    </source>
</evidence>
<organism evidence="9 10">
    <name type="scientific">Calocera viscosa (strain TUFC12733)</name>
    <dbReference type="NCBI Taxonomy" id="1330018"/>
    <lineage>
        <taxon>Eukaryota</taxon>
        <taxon>Fungi</taxon>
        <taxon>Dikarya</taxon>
        <taxon>Basidiomycota</taxon>
        <taxon>Agaricomycotina</taxon>
        <taxon>Dacrymycetes</taxon>
        <taxon>Dacrymycetales</taxon>
        <taxon>Dacrymycetaceae</taxon>
        <taxon>Calocera</taxon>
    </lineage>
</organism>
<dbReference type="GO" id="GO:0005634">
    <property type="term" value="C:nucleus"/>
    <property type="evidence" value="ECO:0007669"/>
    <property type="project" value="TreeGrafter"/>
</dbReference>
<gene>
    <name evidence="9" type="ORF">CALVIDRAFT_186580</name>
</gene>
<proteinExistence type="inferred from homology"/>
<keyword evidence="4 5" id="KW-0505">Motor protein</keyword>
<evidence type="ECO:0000313" key="10">
    <source>
        <dbReference type="Proteomes" id="UP000076738"/>
    </source>
</evidence>
<dbReference type="STRING" id="1330018.A0A167KTP3"/>
<feature type="region of interest" description="Disordered" evidence="7">
    <location>
        <begin position="1"/>
        <end position="55"/>
    </location>
</feature>
<dbReference type="PROSITE" id="PS00411">
    <property type="entry name" value="KINESIN_MOTOR_1"/>
    <property type="match status" value="1"/>
</dbReference>
<dbReference type="PANTHER" id="PTHR24115:SF1008">
    <property type="entry name" value="KINESIN-LIKE PROTEIN SUBITO"/>
    <property type="match status" value="1"/>
</dbReference>
<evidence type="ECO:0000313" key="9">
    <source>
        <dbReference type="EMBL" id="KZO94993.1"/>
    </source>
</evidence>
<evidence type="ECO:0000256" key="7">
    <source>
        <dbReference type="SAM" id="MobiDB-lite"/>
    </source>
</evidence>
<dbReference type="GO" id="GO:0016887">
    <property type="term" value="F:ATP hydrolysis activity"/>
    <property type="evidence" value="ECO:0007669"/>
    <property type="project" value="TreeGrafter"/>
</dbReference>
<feature type="compositionally biased region" description="Acidic residues" evidence="7">
    <location>
        <begin position="503"/>
        <end position="525"/>
    </location>
</feature>
<dbReference type="GO" id="GO:0007018">
    <property type="term" value="P:microtubule-based movement"/>
    <property type="evidence" value="ECO:0007669"/>
    <property type="project" value="InterPro"/>
</dbReference>
<dbReference type="EMBL" id="KV417291">
    <property type="protein sequence ID" value="KZO94993.1"/>
    <property type="molecule type" value="Genomic_DNA"/>
</dbReference>
<comment type="similarity">
    <text evidence="5 6">Belongs to the TRAFAC class myosin-kinesin ATPase superfamily. Kinesin family.</text>
</comment>
<evidence type="ECO:0000256" key="4">
    <source>
        <dbReference type="ARBA" id="ARBA00023175"/>
    </source>
</evidence>
<keyword evidence="2 5" id="KW-0547">Nucleotide-binding</keyword>
<evidence type="ECO:0000256" key="5">
    <source>
        <dbReference type="PROSITE-ProRule" id="PRU00283"/>
    </source>
</evidence>
<protein>
    <recommendedName>
        <fullName evidence="6">Kinesin-like protein</fullName>
    </recommendedName>
</protein>
<dbReference type="SMART" id="SM00129">
    <property type="entry name" value="KISc"/>
    <property type="match status" value="1"/>
</dbReference>
<sequence length="852" mass="92237">MVVPPKTPVTRASSRNKVPATAPAPTRSRKAQDLSRLPAAPHKRQNGHNELGNATGITAATPLGFFPAGLSNSDAPDRGVGDEDREPLKAYLRIRSAPENPTHTPYLTVQSNTTVLTSPPLQSLRLTRPATAYTFNGVFPPSTSQATFFAHVAFPLVQDLMAGENGLLFAYGVSGAGKTWTIQGGKGDDDRGLVWRALRSVMGSVKGLQGEIPVRIAGKTVIPDEGARESLGSGLDSEDCVEGTIKVDRNYTYSVFVSYAEIYNEKVFDLLDPSGTTPSGKRKALALKSDPSGGGKYIHGLKEVRVRTTKEAHDAFAMGLLARQVSGTKVNHHSSRSHAIFSVRVVRVHKGRPTDPNSIHNSRLSIVDLAGSERSKATLATGDRLKESGSINKSLMVLGQCMEVLRLNQRKLALADSHGGGPVKLGVVPFRHSKMTELFQDFFIGEGRAVMVVNVNPYDGGFDEIVNVMRFSALASQVRTGHSYLSGLASLAQNNDVPQMMPEDTDDVTASDDISTEEGDEAEPEDPLVTHLFEQLEDMRQKLYEAEMRCALIESETREEVTREMEGRMRAMERMFSERIMFDAEQNEAKIDSKIDLVNKAMMAARAQSSNDPDDSMSEVEDQLTRLDQDSNAFLDHELQGCLSVHDQVNDGDSRSGSTASDEDEAADDPIDDVEKEASEVSEEWIPSDDGSCASSISLPARTKAGRRSSAKPIARSIVPVVSGTAPVEDLATVPMGKENERPEANGGIRLSTRKSIHVKAEPKDESRLDNSALTKLPNKPMAATKPKAVSRSWKKSVDHVKLEEIDATMVIPNKAARETAAAAAGAGTVYVPGEGEVDVSKKKKRCSGKPR</sequence>
<dbReference type="InterPro" id="IPR027417">
    <property type="entry name" value="P-loop_NTPase"/>
</dbReference>
<dbReference type="SUPFAM" id="SSF52540">
    <property type="entry name" value="P-loop containing nucleoside triphosphate hydrolases"/>
    <property type="match status" value="1"/>
</dbReference>
<dbReference type="AlphaFoldDB" id="A0A167KTP3"/>
<dbReference type="GO" id="GO:0008017">
    <property type="term" value="F:microtubule binding"/>
    <property type="evidence" value="ECO:0007669"/>
    <property type="project" value="InterPro"/>
</dbReference>
<dbReference type="GO" id="GO:0003777">
    <property type="term" value="F:microtubule motor activity"/>
    <property type="evidence" value="ECO:0007669"/>
    <property type="project" value="InterPro"/>
</dbReference>
<keyword evidence="3 5" id="KW-0067">ATP-binding</keyword>
<feature type="region of interest" description="Disordered" evidence="7">
    <location>
        <begin position="646"/>
        <end position="712"/>
    </location>
</feature>